<gene>
    <name evidence="1" type="ORF">B296_00028701</name>
</gene>
<dbReference type="EMBL" id="AMZH03030306">
    <property type="protein sequence ID" value="RRT32932.1"/>
    <property type="molecule type" value="Genomic_DNA"/>
</dbReference>
<name>A0A426X0B6_ENSVE</name>
<sequence>MKLQPDDEPRSSLCIGPGSKEIVGPRREFTRRFAKGIGKLAGNTLGDHWKKTGRLTTNVGGCQIGRSRQINCPYLVFGRLTIAQAGQLNHLYPGFWVLSAVDPPRPTGIGLHPKKIGSGR</sequence>
<evidence type="ECO:0000313" key="2">
    <source>
        <dbReference type="Proteomes" id="UP000287651"/>
    </source>
</evidence>
<organism evidence="1 2">
    <name type="scientific">Ensete ventricosum</name>
    <name type="common">Abyssinian banana</name>
    <name type="synonym">Musa ensete</name>
    <dbReference type="NCBI Taxonomy" id="4639"/>
    <lineage>
        <taxon>Eukaryota</taxon>
        <taxon>Viridiplantae</taxon>
        <taxon>Streptophyta</taxon>
        <taxon>Embryophyta</taxon>
        <taxon>Tracheophyta</taxon>
        <taxon>Spermatophyta</taxon>
        <taxon>Magnoliopsida</taxon>
        <taxon>Liliopsida</taxon>
        <taxon>Zingiberales</taxon>
        <taxon>Musaceae</taxon>
        <taxon>Ensete</taxon>
    </lineage>
</organism>
<accession>A0A426X0B6</accession>
<evidence type="ECO:0000313" key="1">
    <source>
        <dbReference type="EMBL" id="RRT32932.1"/>
    </source>
</evidence>
<comment type="caution">
    <text evidence="1">The sequence shown here is derived from an EMBL/GenBank/DDBJ whole genome shotgun (WGS) entry which is preliminary data.</text>
</comment>
<proteinExistence type="predicted"/>
<dbReference type="AlphaFoldDB" id="A0A426X0B6"/>
<reference evidence="1 2" key="1">
    <citation type="journal article" date="2014" name="Agronomy (Basel)">
        <title>A Draft Genome Sequence for Ensete ventricosum, the Drought-Tolerant Tree Against Hunger.</title>
        <authorList>
            <person name="Harrison J."/>
            <person name="Moore K.A."/>
            <person name="Paszkiewicz K."/>
            <person name="Jones T."/>
            <person name="Grant M."/>
            <person name="Ambacheew D."/>
            <person name="Muzemil S."/>
            <person name="Studholme D.J."/>
        </authorList>
    </citation>
    <scope>NUCLEOTIDE SEQUENCE [LARGE SCALE GENOMIC DNA]</scope>
</reference>
<dbReference type="Proteomes" id="UP000287651">
    <property type="component" value="Unassembled WGS sequence"/>
</dbReference>
<protein>
    <submittedName>
        <fullName evidence="1">Uncharacterized protein</fullName>
    </submittedName>
</protein>